<feature type="compositionally biased region" description="Low complexity" evidence="1">
    <location>
        <begin position="142"/>
        <end position="177"/>
    </location>
</feature>
<name>A0ABX2AEZ4_9PROT</name>
<evidence type="ECO:0000256" key="1">
    <source>
        <dbReference type="SAM" id="MobiDB-lite"/>
    </source>
</evidence>
<gene>
    <name evidence="2" type="ORF">HNW77_11150</name>
</gene>
<evidence type="ECO:0000313" key="2">
    <source>
        <dbReference type="EMBL" id="NPC66941.1"/>
    </source>
</evidence>
<protein>
    <recommendedName>
        <fullName evidence="4">OmpA-like domain-containing protein</fullName>
    </recommendedName>
</protein>
<feature type="region of interest" description="Disordered" evidence="1">
    <location>
        <begin position="127"/>
        <end position="188"/>
    </location>
</feature>
<keyword evidence="3" id="KW-1185">Reference proteome</keyword>
<reference evidence="2 3" key="1">
    <citation type="journal article" date="2020" name="Microorganisms">
        <title>Description of Komagataeibacter melaceti sp. nov. and Komagataeibacter melomenusus sp. nov. Isolated from Apple Cider Vinegar.</title>
        <authorList>
            <person name="Maric L."/>
            <person name="Cleenwerck I."/>
            <person name="Accetto T."/>
            <person name="Vandamme P."/>
            <person name="Trcek J."/>
        </authorList>
    </citation>
    <scope>NUCLEOTIDE SEQUENCE [LARGE SCALE GENOMIC DNA]</scope>
    <source>
        <strain evidence="2 3">AV436</strain>
    </source>
</reference>
<comment type="caution">
    <text evidence="2">The sequence shown here is derived from an EMBL/GenBank/DDBJ whole genome shotgun (WGS) entry which is preliminary data.</text>
</comment>
<accession>A0ABX2AEZ4</accession>
<dbReference type="EMBL" id="JABJWC010000027">
    <property type="protein sequence ID" value="NPC66941.1"/>
    <property type="molecule type" value="Genomic_DNA"/>
</dbReference>
<feature type="compositionally biased region" description="Polar residues" evidence="1">
    <location>
        <begin position="129"/>
        <end position="139"/>
    </location>
</feature>
<feature type="region of interest" description="Disordered" evidence="1">
    <location>
        <begin position="60"/>
        <end position="84"/>
    </location>
</feature>
<evidence type="ECO:0000313" key="3">
    <source>
        <dbReference type="Proteomes" id="UP000623090"/>
    </source>
</evidence>
<dbReference type="RefSeq" id="WP_172157661.1">
    <property type="nucleotide sequence ID" value="NZ_JABJWC010000027.1"/>
</dbReference>
<organism evidence="2 3">
    <name type="scientific">Komagataeibacter melomenusus</name>
    <dbReference type="NCBI Taxonomy" id="2766578"/>
    <lineage>
        <taxon>Bacteria</taxon>
        <taxon>Pseudomonadati</taxon>
        <taxon>Pseudomonadota</taxon>
        <taxon>Alphaproteobacteria</taxon>
        <taxon>Acetobacterales</taxon>
        <taxon>Acetobacteraceae</taxon>
        <taxon>Komagataeibacter</taxon>
    </lineage>
</organism>
<dbReference type="Proteomes" id="UP000623090">
    <property type="component" value="Unassembled WGS sequence"/>
</dbReference>
<sequence>MGKRVPSPSPGRFFFPPPGHVRAARPAMLALCAAALAGCVHHQDTVDTVTQWYHQYQGGVISHQRPPPPGTHQPYPRIGLGPRKAPELPSPDLREDITADLEAQHELNERQDAIMGTMPTMTDIPPIPSRTQFGTQSASLKAADSPDTPAARTTATTAAGTTTSATTAPNSASAPQTGPDGSPLYGSNGQLLMPAVTAMVSEHPEAIPANLPPIAAEAPALPQVGGITLPDNAARDGLDLPNYHLASADDGPTVHFLPGSDHIADGEDEVVNNAVTERGDNFVIVNGYGNATSATAEGQTAALNLAILRTRTITSMLVARGVPASKIVVRAHAFGNGARIAVLR</sequence>
<proteinExistence type="predicted"/>
<evidence type="ECO:0008006" key="4">
    <source>
        <dbReference type="Google" id="ProtNLM"/>
    </source>
</evidence>